<dbReference type="InterPro" id="IPR013902">
    <property type="entry name" value="Mug135-like_C"/>
</dbReference>
<gene>
    <name evidence="4" type="ORF">SPOG_01645</name>
</gene>
<evidence type="ECO:0000256" key="2">
    <source>
        <dbReference type="SAM" id="MobiDB-lite"/>
    </source>
</evidence>
<feature type="region of interest" description="Disordered" evidence="2">
    <location>
        <begin position="1"/>
        <end position="32"/>
    </location>
</feature>
<comment type="similarity">
    <text evidence="1">Belongs to the UPF0612 family.</text>
</comment>
<evidence type="ECO:0000259" key="3">
    <source>
        <dbReference type="Pfam" id="PF08593"/>
    </source>
</evidence>
<dbReference type="EMBL" id="KE546989">
    <property type="protein sequence ID" value="EPY52318.1"/>
    <property type="molecule type" value="Genomic_DNA"/>
</dbReference>
<accession>S9VXN5</accession>
<dbReference type="Pfam" id="PF08593">
    <property type="entry name" value="Mug135_C"/>
    <property type="match status" value="1"/>
</dbReference>
<feature type="compositionally biased region" description="Polar residues" evidence="2">
    <location>
        <begin position="1"/>
        <end position="10"/>
    </location>
</feature>
<proteinExistence type="inferred from homology"/>
<dbReference type="GeneID" id="25035972"/>
<keyword evidence="5" id="KW-1185">Reference proteome</keyword>
<name>S9VXN5_SCHCR</name>
<reference evidence="4 5" key="1">
    <citation type="journal article" date="2011" name="Science">
        <title>Comparative functional genomics of the fission yeasts.</title>
        <authorList>
            <person name="Rhind N."/>
            <person name="Chen Z."/>
            <person name="Yassour M."/>
            <person name="Thompson D.A."/>
            <person name="Haas B.J."/>
            <person name="Habib N."/>
            <person name="Wapinski I."/>
            <person name="Roy S."/>
            <person name="Lin M.F."/>
            <person name="Heiman D.I."/>
            <person name="Young S.K."/>
            <person name="Furuya K."/>
            <person name="Guo Y."/>
            <person name="Pidoux A."/>
            <person name="Chen H.M."/>
            <person name="Robbertse B."/>
            <person name="Goldberg J.M."/>
            <person name="Aoki K."/>
            <person name="Bayne E.H."/>
            <person name="Berlin A.M."/>
            <person name="Desjardins C.A."/>
            <person name="Dobbs E."/>
            <person name="Dukaj L."/>
            <person name="Fan L."/>
            <person name="FitzGerald M.G."/>
            <person name="French C."/>
            <person name="Gujja S."/>
            <person name="Hansen K."/>
            <person name="Keifenheim D."/>
            <person name="Levin J.Z."/>
            <person name="Mosher R.A."/>
            <person name="Mueller C.A."/>
            <person name="Pfiffner J."/>
            <person name="Priest M."/>
            <person name="Russ C."/>
            <person name="Smialowska A."/>
            <person name="Swoboda P."/>
            <person name="Sykes S.M."/>
            <person name="Vaughn M."/>
            <person name="Vengrova S."/>
            <person name="Yoder R."/>
            <person name="Zeng Q."/>
            <person name="Allshire R."/>
            <person name="Baulcombe D."/>
            <person name="Birren B.W."/>
            <person name="Brown W."/>
            <person name="Ekwall K."/>
            <person name="Kellis M."/>
            <person name="Leatherwood J."/>
            <person name="Levin H."/>
            <person name="Margalit H."/>
            <person name="Martienssen R."/>
            <person name="Nieduszynski C.A."/>
            <person name="Spatafora J.W."/>
            <person name="Friedman N."/>
            <person name="Dalgaard J.Z."/>
            <person name="Baumann P."/>
            <person name="Niki H."/>
            <person name="Regev A."/>
            <person name="Nusbaum C."/>
        </authorList>
    </citation>
    <scope>NUCLEOTIDE SEQUENCE [LARGE SCALE GENOMIC DNA]</scope>
    <source>
        <strain evidence="5">OY26 / ATCC MYA-4695 / CBS 11777 / NBRC 106824 / NRRL Y48691</strain>
    </source>
</reference>
<evidence type="ECO:0000313" key="5">
    <source>
        <dbReference type="Proteomes" id="UP000015464"/>
    </source>
</evidence>
<evidence type="ECO:0000313" key="4">
    <source>
        <dbReference type="EMBL" id="EPY52318.1"/>
    </source>
</evidence>
<feature type="region of interest" description="Disordered" evidence="2">
    <location>
        <begin position="91"/>
        <end position="120"/>
    </location>
</feature>
<dbReference type="Proteomes" id="UP000015464">
    <property type="component" value="Unassembled WGS sequence"/>
</dbReference>
<evidence type="ECO:0000256" key="1">
    <source>
        <dbReference type="ARBA" id="ARBA00005788"/>
    </source>
</evidence>
<protein>
    <recommendedName>
        <fullName evidence="3">Mug135-like C-terminal domain-containing protein</fullName>
    </recommendedName>
</protein>
<dbReference type="RefSeq" id="XP_013022203.1">
    <property type="nucleotide sequence ID" value="XM_013166749.1"/>
</dbReference>
<feature type="domain" description="Mug135-like C-terminal" evidence="3">
    <location>
        <begin position="12"/>
        <end position="81"/>
    </location>
</feature>
<organism evidence="4 5">
    <name type="scientific">Schizosaccharomyces cryophilus (strain OY26 / ATCC MYA-4695 / CBS 11777 / NBRC 106824 / NRRL Y48691)</name>
    <name type="common">Fission yeast</name>
    <dbReference type="NCBI Taxonomy" id="653667"/>
    <lineage>
        <taxon>Eukaryota</taxon>
        <taxon>Fungi</taxon>
        <taxon>Dikarya</taxon>
        <taxon>Ascomycota</taxon>
        <taxon>Taphrinomycotina</taxon>
        <taxon>Schizosaccharomycetes</taxon>
        <taxon>Schizosaccharomycetales</taxon>
        <taxon>Schizosaccharomycetaceae</taxon>
        <taxon>Schizosaccharomyces</taxon>
    </lineage>
</organism>
<feature type="compositionally biased region" description="Basic and acidic residues" evidence="2">
    <location>
        <begin position="11"/>
        <end position="20"/>
    </location>
</feature>
<feature type="compositionally biased region" description="Polar residues" evidence="2">
    <location>
        <begin position="95"/>
        <end position="110"/>
    </location>
</feature>
<dbReference type="OrthoDB" id="5297016at2759"/>
<dbReference type="HOGENOM" id="CLU_2050998_0_0_1"/>
<sequence length="120" mass="13561">MTSAQRSENIINRKADKDTKPIPFVNGQEPPAELPELKTISDVDNLNPQQLKTYAEGYGCRSDGNEPQTSLKRKVSDVAGFVEFPHEYKYGFSDGSETLQDVENQTSTPNRRTGRRRSRQ</sequence>
<dbReference type="AlphaFoldDB" id="S9VXN5"/>